<comment type="caution">
    <text evidence="2">The sequence shown here is derived from an EMBL/GenBank/DDBJ whole genome shotgun (WGS) entry which is preliminary data.</text>
</comment>
<dbReference type="Gene3D" id="2.60.40.10">
    <property type="entry name" value="Immunoglobulins"/>
    <property type="match status" value="1"/>
</dbReference>
<accession>A0A3M9NL39</accession>
<dbReference type="AlphaFoldDB" id="A0A3M9NL39"/>
<dbReference type="OrthoDB" id="826619at2"/>
<proteinExistence type="predicted"/>
<sequence>MKKLLLVALLFSSVNLFAQKKADDIAKLNTETFDFGKVKQNTPPTATITVTNIGSEPLIIEQATPSCGCTVSDYTKAPIAPGKTGTITATYNAAAVGPINKTLTVKFAGADDVKFVKLTGEVLTPDAYAAYESAHPAAKKDKKPAKAKS</sequence>
<name>A0A3M9NL39_9BACT</name>
<keyword evidence="3" id="KW-1185">Reference proteome</keyword>
<dbReference type="Proteomes" id="UP000267223">
    <property type="component" value="Unassembled WGS sequence"/>
</dbReference>
<dbReference type="Pfam" id="PF07610">
    <property type="entry name" value="DUF1573"/>
    <property type="match status" value="1"/>
</dbReference>
<dbReference type="InterPro" id="IPR011467">
    <property type="entry name" value="DUF1573"/>
</dbReference>
<dbReference type="InterPro" id="IPR013783">
    <property type="entry name" value="Ig-like_fold"/>
</dbReference>
<feature type="signal peptide" evidence="1">
    <location>
        <begin position="1"/>
        <end position="18"/>
    </location>
</feature>
<keyword evidence="1" id="KW-0732">Signal</keyword>
<organism evidence="2 3">
    <name type="scientific">Hanamia caeni</name>
    <dbReference type="NCBI Taxonomy" id="2294116"/>
    <lineage>
        <taxon>Bacteria</taxon>
        <taxon>Pseudomonadati</taxon>
        <taxon>Bacteroidota</taxon>
        <taxon>Chitinophagia</taxon>
        <taxon>Chitinophagales</taxon>
        <taxon>Chitinophagaceae</taxon>
        <taxon>Hanamia</taxon>
    </lineage>
</organism>
<reference evidence="2 3" key="1">
    <citation type="submission" date="2018-11" db="EMBL/GenBank/DDBJ databases">
        <title>Draft genome sequence of Ferruginibacter sp. BO-59.</title>
        <authorList>
            <person name="Im W.T."/>
        </authorList>
    </citation>
    <scope>NUCLEOTIDE SEQUENCE [LARGE SCALE GENOMIC DNA]</scope>
    <source>
        <strain evidence="2 3">BO-59</strain>
    </source>
</reference>
<dbReference type="PANTHER" id="PTHR37833">
    <property type="entry name" value="LIPOPROTEIN-RELATED"/>
    <property type="match status" value="1"/>
</dbReference>
<evidence type="ECO:0000313" key="3">
    <source>
        <dbReference type="Proteomes" id="UP000267223"/>
    </source>
</evidence>
<feature type="chain" id="PRO_5018266215" evidence="1">
    <location>
        <begin position="19"/>
        <end position="149"/>
    </location>
</feature>
<gene>
    <name evidence="2" type="ORF">EFY79_06660</name>
</gene>
<evidence type="ECO:0000256" key="1">
    <source>
        <dbReference type="SAM" id="SignalP"/>
    </source>
</evidence>
<dbReference type="PANTHER" id="PTHR37833:SF1">
    <property type="entry name" value="SIGNAL PEPTIDE PROTEIN"/>
    <property type="match status" value="1"/>
</dbReference>
<dbReference type="EMBL" id="RJJR01000004">
    <property type="protein sequence ID" value="RNI37913.1"/>
    <property type="molecule type" value="Genomic_DNA"/>
</dbReference>
<protein>
    <submittedName>
        <fullName evidence="2">DUF1573 domain-containing protein</fullName>
    </submittedName>
</protein>
<dbReference type="RefSeq" id="WP_123119902.1">
    <property type="nucleotide sequence ID" value="NZ_RJJR01000004.1"/>
</dbReference>
<evidence type="ECO:0000313" key="2">
    <source>
        <dbReference type="EMBL" id="RNI37913.1"/>
    </source>
</evidence>